<evidence type="ECO:0000259" key="4">
    <source>
        <dbReference type="Pfam" id="PF01814"/>
    </source>
</evidence>
<dbReference type="PANTHER" id="PTHR37164">
    <property type="entry name" value="BACTERIOHEMERYTHRIN"/>
    <property type="match status" value="1"/>
</dbReference>
<protein>
    <recommendedName>
        <fullName evidence="4">Hemerythrin-like domain-containing protein</fullName>
    </recommendedName>
</protein>
<evidence type="ECO:0000313" key="6">
    <source>
        <dbReference type="Proteomes" id="UP000190198"/>
    </source>
</evidence>
<evidence type="ECO:0000256" key="2">
    <source>
        <dbReference type="ARBA" id="ARBA00022723"/>
    </source>
</evidence>
<organism evidence="5 6">
    <name type="scientific">Solemya elarraichensis gill symbiont</name>
    <dbReference type="NCBI Taxonomy" id="1918949"/>
    <lineage>
        <taxon>Bacteria</taxon>
        <taxon>Pseudomonadati</taxon>
        <taxon>Pseudomonadota</taxon>
        <taxon>Gammaproteobacteria</taxon>
        <taxon>sulfur-oxidizing symbionts</taxon>
    </lineage>
</organism>
<keyword evidence="2" id="KW-0479">Metal-binding</keyword>
<reference evidence="5 6" key="1">
    <citation type="submission" date="2016-11" db="EMBL/GenBank/DDBJ databases">
        <title>Mixed transmission modes and dynamic genome evolution in an obligate animal-bacterial symbiosis.</title>
        <authorList>
            <person name="Russell S.L."/>
            <person name="Corbett-Detig R.B."/>
            <person name="Cavanaugh C.M."/>
        </authorList>
    </citation>
    <scope>NUCLEOTIDE SEQUENCE [LARGE SCALE GENOMIC DNA]</scope>
    <source>
        <strain evidence="5">Sp-SM6</strain>
    </source>
</reference>
<dbReference type="GO" id="GO:0046872">
    <property type="term" value="F:metal ion binding"/>
    <property type="evidence" value="ECO:0007669"/>
    <property type="project" value="UniProtKB-KW"/>
</dbReference>
<accession>A0A1T2KU13</accession>
<dbReference type="InterPro" id="IPR012312">
    <property type="entry name" value="Hemerythrin-like"/>
</dbReference>
<comment type="caution">
    <text evidence="5">The sequence shown here is derived from an EMBL/GenBank/DDBJ whole genome shotgun (WGS) entry which is preliminary data.</text>
</comment>
<dbReference type="Proteomes" id="UP000190198">
    <property type="component" value="Unassembled WGS sequence"/>
</dbReference>
<name>A0A1T2KU13_9GAMM</name>
<evidence type="ECO:0000256" key="1">
    <source>
        <dbReference type="ARBA" id="ARBA00010587"/>
    </source>
</evidence>
<dbReference type="InterPro" id="IPR050669">
    <property type="entry name" value="Hemerythrin"/>
</dbReference>
<gene>
    <name evidence="5" type="ORF">BOW52_10900</name>
</gene>
<dbReference type="Pfam" id="PF01814">
    <property type="entry name" value="Hemerythrin"/>
    <property type="match status" value="1"/>
</dbReference>
<dbReference type="AlphaFoldDB" id="A0A1T2KU13"/>
<sequence length="146" mass="17581">MNNLEWTDKFSVGVRELDEQHQQIIALIKKLSDNQDEANQLDSDHEILCEMLNYSNTHLRDEETLLKIYEYPDFDDHRSHHQDYMNKFCEFTDEVINGKKAKISTELLDFLNDWWRHHILIEDMKYKSFFREKGISYNLPPLDGQN</sequence>
<dbReference type="NCBIfam" id="NF033749">
    <property type="entry name" value="bact_hemeryth"/>
    <property type="match status" value="1"/>
</dbReference>
<dbReference type="EMBL" id="MPRK01000342">
    <property type="protein sequence ID" value="OOZ36230.1"/>
    <property type="molecule type" value="Genomic_DNA"/>
</dbReference>
<proteinExistence type="inferred from homology"/>
<evidence type="ECO:0000313" key="5">
    <source>
        <dbReference type="EMBL" id="OOZ36230.1"/>
    </source>
</evidence>
<keyword evidence="6" id="KW-1185">Reference proteome</keyword>
<dbReference type="InterPro" id="IPR035938">
    <property type="entry name" value="Hemerythrin-like_sf"/>
</dbReference>
<feature type="domain" description="Hemerythrin-like" evidence="4">
    <location>
        <begin position="13"/>
        <end position="127"/>
    </location>
</feature>
<dbReference type="PANTHER" id="PTHR37164:SF1">
    <property type="entry name" value="BACTERIOHEMERYTHRIN"/>
    <property type="match status" value="1"/>
</dbReference>
<dbReference type="RefSeq" id="WP_167367351.1">
    <property type="nucleotide sequence ID" value="NZ_MPRK01000342.1"/>
</dbReference>
<comment type="similarity">
    <text evidence="1">Belongs to the hemerythrin family.</text>
</comment>
<evidence type="ECO:0000256" key="3">
    <source>
        <dbReference type="ARBA" id="ARBA00023004"/>
    </source>
</evidence>
<dbReference type="SUPFAM" id="SSF47188">
    <property type="entry name" value="Hemerythrin-like"/>
    <property type="match status" value="1"/>
</dbReference>
<dbReference type="InterPro" id="IPR012827">
    <property type="entry name" value="Hemerythrin_metal-bd"/>
</dbReference>
<keyword evidence="3" id="KW-0408">Iron</keyword>
<dbReference type="CDD" id="cd12107">
    <property type="entry name" value="Hemerythrin"/>
    <property type="match status" value="1"/>
</dbReference>
<dbReference type="Gene3D" id="1.20.120.50">
    <property type="entry name" value="Hemerythrin-like"/>
    <property type="match status" value="1"/>
</dbReference>
<dbReference type="NCBIfam" id="TIGR02481">
    <property type="entry name" value="hemeryth_dom"/>
    <property type="match status" value="1"/>
</dbReference>